<dbReference type="Proteomes" id="UP000027222">
    <property type="component" value="Unassembled WGS sequence"/>
</dbReference>
<reference evidence="2" key="1">
    <citation type="journal article" date="2014" name="Proc. Natl. Acad. Sci. U.S.A.">
        <title>Extensive sampling of basidiomycete genomes demonstrates inadequacy of the white-rot/brown-rot paradigm for wood decay fungi.</title>
        <authorList>
            <person name="Riley R."/>
            <person name="Salamov A.A."/>
            <person name="Brown D.W."/>
            <person name="Nagy L.G."/>
            <person name="Floudas D."/>
            <person name="Held B.W."/>
            <person name="Levasseur A."/>
            <person name="Lombard V."/>
            <person name="Morin E."/>
            <person name="Otillar R."/>
            <person name="Lindquist E.A."/>
            <person name="Sun H."/>
            <person name="LaButti K.M."/>
            <person name="Schmutz J."/>
            <person name="Jabbour D."/>
            <person name="Luo H."/>
            <person name="Baker S.E."/>
            <person name="Pisabarro A.G."/>
            <person name="Walton J.D."/>
            <person name="Blanchette R.A."/>
            <person name="Henrissat B."/>
            <person name="Martin F."/>
            <person name="Cullen D."/>
            <person name="Hibbett D.S."/>
            <person name="Grigoriev I.V."/>
        </authorList>
    </citation>
    <scope>NUCLEOTIDE SEQUENCE [LARGE SCALE GENOMIC DNA]</scope>
    <source>
        <strain evidence="2">CBS 339.88</strain>
    </source>
</reference>
<sequence>MRERRIRVYGALATASTNRQNHHRCRMKLQNVQLRAQGFSCSNRDRSHNPVLAPSKTPLRSISNSTRVTPILPAPVEMTGSVNQELERPRSGVWSLHQVQVQVMHIHVQAQRSRLQVRGGARHARRDRLTMSKRNFMQSSGVLFRLDLRLPSGMWMERRVRTALYFQPNSRNENENNDAAIEHGRIVIVYQGSNSISTGVVKEPIASILIAK</sequence>
<keyword evidence="2" id="KW-1185">Reference proteome</keyword>
<dbReference type="EMBL" id="KL142396">
    <property type="protein sequence ID" value="KDR70572.1"/>
    <property type="molecule type" value="Genomic_DNA"/>
</dbReference>
<accession>A0A067SKL9</accession>
<dbReference type="HOGENOM" id="CLU_1299803_0_0_1"/>
<name>A0A067SKL9_GALM3</name>
<evidence type="ECO:0000313" key="2">
    <source>
        <dbReference type="Proteomes" id="UP000027222"/>
    </source>
</evidence>
<protein>
    <submittedName>
        <fullName evidence="1">Uncharacterized protein</fullName>
    </submittedName>
</protein>
<proteinExistence type="predicted"/>
<evidence type="ECO:0000313" key="1">
    <source>
        <dbReference type="EMBL" id="KDR70572.1"/>
    </source>
</evidence>
<organism evidence="1 2">
    <name type="scientific">Galerina marginata (strain CBS 339.88)</name>
    <dbReference type="NCBI Taxonomy" id="685588"/>
    <lineage>
        <taxon>Eukaryota</taxon>
        <taxon>Fungi</taxon>
        <taxon>Dikarya</taxon>
        <taxon>Basidiomycota</taxon>
        <taxon>Agaricomycotina</taxon>
        <taxon>Agaricomycetes</taxon>
        <taxon>Agaricomycetidae</taxon>
        <taxon>Agaricales</taxon>
        <taxon>Agaricineae</taxon>
        <taxon>Strophariaceae</taxon>
        <taxon>Galerina</taxon>
    </lineage>
</organism>
<gene>
    <name evidence="1" type="ORF">GALMADRAFT_879110</name>
</gene>
<dbReference type="AlphaFoldDB" id="A0A067SKL9"/>